<accession>A0ABW7DSW4</accession>
<comment type="caution">
    <text evidence="1">The sequence shown here is derived from an EMBL/GenBank/DDBJ whole genome shotgun (WGS) entry which is preliminary data.</text>
</comment>
<dbReference type="Proteomes" id="UP001605989">
    <property type="component" value="Unassembled WGS sequence"/>
</dbReference>
<keyword evidence="2" id="KW-1185">Reference proteome</keyword>
<organism evidence="1 2">
    <name type="scientific">Megasphaera hexanoica</name>
    <dbReference type="NCBI Taxonomy" id="1675036"/>
    <lineage>
        <taxon>Bacteria</taxon>
        <taxon>Bacillati</taxon>
        <taxon>Bacillota</taxon>
        <taxon>Negativicutes</taxon>
        <taxon>Veillonellales</taxon>
        <taxon>Veillonellaceae</taxon>
        <taxon>Megasphaera</taxon>
    </lineage>
</organism>
<dbReference type="RefSeq" id="WP_113856143.1">
    <property type="nucleotide sequence ID" value="NZ_CP011940.1"/>
</dbReference>
<gene>
    <name evidence="1" type="ORF">ACGTZG_07920</name>
</gene>
<evidence type="ECO:0000313" key="2">
    <source>
        <dbReference type="Proteomes" id="UP001605989"/>
    </source>
</evidence>
<proteinExistence type="predicted"/>
<dbReference type="EMBL" id="JBIEKR010000006">
    <property type="protein sequence ID" value="MFG6273115.1"/>
    <property type="molecule type" value="Genomic_DNA"/>
</dbReference>
<protein>
    <submittedName>
        <fullName evidence="1">Uncharacterized protein</fullName>
    </submittedName>
</protein>
<reference evidence="1 2" key="1">
    <citation type="submission" date="2024-10" db="EMBL/GenBank/DDBJ databases">
        <authorList>
            <person name="Sang B.-I."/>
            <person name="Prabhaharan D."/>
        </authorList>
    </citation>
    <scope>NUCLEOTIDE SEQUENCE [LARGE SCALE GENOMIC DNA]</scope>
    <source>
        <strain evidence="1 2">MH</strain>
    </source>
</reference>
<sequence length="97" mass="11038">MRSPSAFNVLNGANWCAVAIAIWHPTPVTIEDSFALYETGQRQHGKDLDGLPFNRGAECRAMHEAGLTWKEIDEALFIKNSNSYMSKYKRRKKKKHG</sequence>
<evidence type="ECO:0000313" key="1">
    <source>
        <dbReference type="EMBL" id="MFG6273115.1"/>
    </source>
</evidence>
<name>A0ABW7DSW4_9FIRM</name>